<reference evidence="1 2" key="1">
    <citation type="journal article" date="2019" name="Genome Biol. Evol.">
        <title>Insights into the evolution of the New World diploid cottons (Gossypium, subgenus Houzingenia) based on genome sequencing.</title>
        <authorList>
            <person name="Grover C.E."/>
            <person name="Arick M.A. 2nd"/>
            <person name="Thrash A."/>
            <person name="Conover J.L."/>
            <person name="Sanders W.S."/>
            <person name="Peterson D.G."/>
            <person name="Frelichowski J.E."/>
            <person name="Scheffler J.A."/>
            <person name="Scheffler B.E."/>
            <person name="Wendel J.F."/>
        </authorList>
    </citation>
    <scope>NUCLEOTIDE SEQUENCE [LARGE SCALE GENOMIC DNA]</scope>
    <source>
        <strain evidence="1">185</strain>
        <tissue evidence="1">Leaf</tissue>
    </source>
</reference>
<dbReference type="AlphaFoldDB" id="A0A7J8YE03"/>
<proteinExistence type="predicted"/>
<evidence type="ECO:0000313" key="2">
    <source>
        <dbReference type="Proteomes" id="UP000593577"/>
    </source>
</evidence>
<dbReference type="EMBL" id="JABFAA010000012">
    <property type="protein sequence ID" value="MBA0697798.1"/>
    <property type="molecule type" value="Genomic_DNA"/>
</dbReference>
<gene>
    <name evidence="1" type="ORF">Goari_021323</name>
</gene>
<name>A0A7J8YE03_GOSAI</name>
<comment type="caution">
    <text evidence="1">The sequence shown here is derived from an EMBL/GenBank/DDBJ whole genome shotgun (WGS) entry which is preliminary data.</text>
</comment>
<sequence length="24" mass="2871">MVKLTHYNSYDLCLYETSLLGEMF</sequence>
<evidence type="ECO:0000313" key="1">
    <source>
        <dbReference type="EMBL" id="MBA0697798.1"/>
    </source>
</evidence>
<organism evidence="1 2">
    <name type="scientific">Gossypium aridum</name>
    <name type="common">American cotton</name>
    <name type="synonym">Erioxylum aridum</name>
    <dbReference type="NCBI Taxonomy" id="34290"/>
    <lineage>
        <taxon>Eukaryota</taxon>
        <taxon>Viridiplantae</taxon>
        <taxon>Streptophyta</taxon>
        <taxon>Embryophyta</taxon>
        <taxon>Tracheophyta</taxon>
        <taxon>Spermatophyta</taxon>
        <taxon>Magnoliopsida</taxon>
        <taxon>eudicotyledons</taxon>
        <taxon>Gunneridae</taxon>
        <taxon>Pentapetalae</taxon>
        <taxon>rosids</taxon>
        <taxon>malvids</taxon>
        <taxon>Malvales</taxon>
        <taxon>Malvaceae</taxon>
        <taxon>Malvoideae</taxon>
        <taxon>Gossypium</taxon>
    </lineage>
</organism>
<accession>A0A7J8YE03</accession>
<keyword evidence="2" id="KW-1185">Reference proteome</keyword>
<dbReference type="Proteomes" id="UP000593577">
    <property type="component" value="Unassembled WGS sequence"/>
</dbReference>
<protein>
    <submittedName>
        <fullName evidence="1">Uncharacterized protein</fullName>
    </submittedName>
</protein>